<reference evidence="10 11" key="1">
    <citation type="submission" date="2018-03" db="EMBL/GenBank/DDBJ databases">
        <title>Candida pseudohaemulonii genome assembly and annotation.</title>
        <authorList>
            <person name="Munoz J.F."/>
            <person name="Gade L.G."/>
            <person name="Chow N.A."/>
            <person name="Litvintseva A.P."/>
            <person name="Loparev V.N."/>
            <person name="Cuomo C.A."/>
        </authorList>
    </citation>
    <scope>NUCLEOTIDE SEQUENCE [LARGE SCALE GENOMIC DNA]</scope>
    <source>
        <strain evidence="10 11">B12108</strain>
    </source>
</reference>
<comment type="subcellular location">
    <subcellularLocation>
        <location evidence="1 9">Mitochondrion inner membrane</location>
        <topology evidence="1 9">Multi-pass membrane protein</topology>
    </subcellularLocation>
</comment>
<keyword evidence="9" id="KW-0653">Protein transport</keyword>
<protein>
    <recommendedName>
        <fullName evidence="3 9">Mitochondrial import inner membrane translocase subunit TIM22</fullName>
    </recommendedName>
</protein>
<dbReference type="EMBL" id="PYFQ01000002">
    <property type="protein sequence ID" value="PSK39579.1"/>
    <property type="molecule type" value="Genomic_DNA"/>
</dbReference>
<evidence type="ECO:0000256" key="8">
    <source>
        <dbReference type="ARBA" id="ARBA00023136"/>
    </source>
</evidence>
<accession>A0A2P7YUE5</accession>
<dbReference type="GeneID" id="36564768"/>
<organism evidence="10 11">
    <name type="scientific">Candidozyma pseudohaemuli</name>
    <dbReference type="NCBI Taxonomy" id="418784"/>
    <lineage>
        <taxon>Eukaryota</taxon>
        <taxon>Fungi</taxon>
        <taxon>Dikarya</taxon>
        <taxon>Ascomycota</taxon>
        <taxon>Saccharomycotina</taxon>
        <taxon>Pichiomycetes</taxon>
        <taxon>Metschnikowiaceae</taxon>
        <taxon>Candidozyma</taxon>
    </lineage>
</organism>
<dbReference type="STRING" id="418784.A0A2P7YUE5"/>
<comment type="subunit">
    <text evidence="9">Component of the TIM22 complex.</text>
</comment>
<dbReference type="GO" id="GO:0042721">
    <property type="term" value="C:TIM22 mitochondrial import inner membrane insertion complex"/>
    <property type="evidence" value="ECO:0007669"/>
    <property type="project" value="UniProtKB-UniRule"/>
</dbReference>
<dbReference type="InterPro" id="IPR039175">
    <property type="entry name" value="TIM22"/>
</dbReference>
<keyword evidence="9" id="KW-0811">Translocation</keyword>
<evidence type="ECO:0000313" key="10">
    <source>
        <dbReference type="EMBL" id="PSK39579.1"/>
    </source>
</evidence>
<comment type="caution">
    <text evidence="10">The sequence shown here is derived from an EMBL/GenBank/DDBJ whole genome shotgun (WGS) entry which is preliminary data.</text>
</comment>
<keyword evidence="7 9" id="KW-0496">Mitochondrion</keyword>
<dbReference type="GO" id="GO:0030943">
    <property type="term" value="F:mitochondrion targeting sequence binding"/>
    <property type="evidence" value="ECO:0007669"/>
    <property type="project" value="EnsemblFungi"/>
</dbReference>
<name>A0A2P7YUE5_9ASCO</name>
<keyword evidence="6" id="KW-1133">Transmembrane helix</keyword>
<dbReference type="OrthoDB" id="75343at2759"/>
<keyword evidence="11" id="KW-1185">Reference proteome</keyword>
<evidence type="ECO:0000256" key="6">
    <source>
        <dbReference type="ARBA" id="ARBA00022989"/>
    </source>
</evidence>
<dbReference type="PANTHER" id="PTHR14110:SF0">
    <property type="entry name" value="MITOCHONDRIAL IMPORT INNER MEMBRANE TRANSLOCASE SUBUNIT TIM22"/>
    <property type="match status" value="1"/>
</dbReference>
<dbReference type="AlphaFoldDB" id="A0A2P7YUE5"/>
<dbReference type="GO" id="GO:0045039">
    <property type="term" value="P:protein insertion into mitochondrial inner membrane"/>
    <property type="evidence" value="ECO:0007669"/>
    <property type="project" value="UniProtKB-UniRule"/>
</dbReference>
<dbReference type="RefSeq" id="XP_024714669.1">
    <property type="nucleotide sequence ID" value="XM_024856789.1"/>
</dbReference>
<dbReference type="PANTHER" id="PTHR14110">
    <property type="entry name" value="MITOCHONDRIAL IMPORT INNER MEMBRANE TRANSLOCASE SUBUNIT TIM22"/>
    <property type="match status" value="1"/>
</dbReference>
<keyword evidence="4" id="KW-0812">Transmembrane</keyword>
<evidence type="ECO:0000256" key="2">
    <source>
        <dbReference type="ARBA" id="ARBA00008444"/>
    </source>
</evidence>
<dbReference type="GO" id="GO:0005198">
    <property type="term" value="F:structural molecule activity"/>
    <property type="evidence" value="ECO:0007669"/>
    <property type="project" value="EnsemblFungi"/>
</dbReference>
<dbReference type="Proteomes" id="UP000241107">
    <property type="component" value="Unassembled WGS sequence"/>
</dbReference>
<evidence type="ECO:0000313" key="11">
    <source>
        <dbReference type="Proteomes" id="UP000241107"/>
    </source>
</evidence>
<evidence type="ECO:0000256" key="1">
    <source>
        <dbReference type="ARBA" id="ARBA00004448"/>
    </source>
</evidence>
<keyword evidence="5 9" id="KW-0999">Mitochondrion inner membrane</keyword>
<sequence length="179" mass="18634">MFGVYNGPGEPDKPLEMMTQEEQAEVGAKKMIEFMQSCPGKSIMSGVTGFGLGGVLGIFMASLAHDSPTAPGNINHLPLKQQMKVMVTDAGSRAWSSAKNFGYIGGIYAGVECCIESLRAKHDLYNGAAAGCVTGAGLSIKAGPQAAFIGCAGFAAFSTAIELYMMSDSAAPPMNDYDD</sequence>
<comment type="function">
    <text evidence="9">Essential core component of the TIM22 complex, a complex that mediates the import and insertion of multi-pass transmembrane proteins into the mitochondrial inner membrane. In the TIM22 complex, it constitutes the voltage-activated and signal-gated channel. Forms a twin-pore translocase that uses the membrane potential as external driving force in 2 voltage-dependent steps.</text>
</comment>
<evidence type="ECO:0000256" key="4">
    <source>
        <dbReference type="ARBA" id="ARBA00022692"/>
    </source>
</evidence>
<keyword evidence="8" id="KW-0472">Membrane</keyword>
<dbReference type="GO" id="GO:0008320">
    <property type="term" value="F:protein transmembrane transporter activity"/>
    <property type="evidence" value="ECO:0007669"/>
    <property type="project" value="UniProtKB-UniRule"/>
</dbReference>
<dbReference type="VEuPathDB" id="FungiDB:C7M61_001378"/>
<keyword evidence="9" id="KW-0813">Transport</keyword>
<comment type="similarity">
    <text evidence="2 9">Belongs to the Tim17/Tim22/Tim23 family.</text>
</comment>
<evidence type="ECO:0000256" key="9">
    <source>
        <dbReference type="RuleBase" id="RU367038"/>
    </source>
</evidence>
<evidence type="ECO:0000256" key="3">
    <source>
        <dbReference type="ARBA" id="ARBA00020722"/>
    </source>
</evidence>
<evidence type="ECO:0000256" key="7">
    <source>
        <dbReference type="ARBA" id="ARBA00023128"/>
    </source>
</evidence>
<gene>
    <name evidence="10" type="ORF">C7M61_001378</name>
</gene>
<evidence type="ECO:0000256" key="5">
    <source>
        <dbReference type="ARBA" id="ARBA00022792"/>
    </source>
</evidence>
<dbReference type="Pfam" id="PF02466">
    <property type="entry name" value="Tim17"/>
    <property type="match status" value="1"/>
</dbReference>
<proteinExistence type="inferred from homology"/>